<protein>
    <recommendedName>
        <fullName evidence="7">Major facilitator superfamily (MFS) profile domain-containing protein</fullName>
    </recommendedName>
</protein>
<evidence type="ECO:0000256" key="5">
    <source>
        <dbReference type="SAM" id="MobiDB-lite"/>
    </source>
</evidence>
<dbReference type="AlphaFoldDB" id="A0A0D2E6Z1"/>
<dbReference type="OrthoDB" id="10021397at2759"/>
<feature type="transmembrane region" description="Helical" evidence="6">
    <location>
        <begin position="274"/>
        <end position="294"/>
    </location>
</feature>
<dbReference type="Gene3D" id="1.20.1720.10">
    <property type="entry name" value="Multidrug resistance protein D"/>
    <property type="match status" value="1"/>
</dbReference>
<dbReference type="GeneID" id="27356724"/>
<gene>
    <name evidence="8" type="ORF">PV06_04650</name>
</gene>
<dbReference type="HOGENOM" id="CLU_000960_22_1_1"/>
<feature type="region of interest" description="Disordered" evidence="5">
    <location>
        <begin position="622"/>
        <end position="650"/>
    </location>
</feature>
<feature type="transmembrane region" description="Helical" evidence="6">
    <location>
        <begin position="442"/>
        <end position="463"/>
    </location>
</feature>
<dbReference type="PANTHER" id="PTHR23501:SF201">
    <property type="entry name" value="MFS AFLATOXIN EFFLUX PUMP"/>
    <property type="match status" value="1"/>
</dbReference>
<feature type="transmembrane region" description="Helical" evidence="6">
    <location>
        <begin position="209"/>
        <end position="234"/>
    </location>
</feature>
<keyword evidence="2 6" id="KW-0812">Transmembrane</keyword>
<dbReference type="RefSeq" id="XP_016263775.1">
    <property type="nucleotide sequence ID" value="XM_016405569.1"/>
</dbReference>
<dbReference type="FunFam" id="1.20.1250.20:FF:000196">
    <property type="entry name" value="MFS toxin efflux pump (AflT)"/>
    <property type="match status" value="1"/>
</dbReference>
<evidence type="ECO:0000256" key="1">
    <source>
        <dbReference type="ARBA" id="ARBA00004141"/>
    </source>
</evidence>
<dbReference type="InterPro" id="IPR020846">
    <property type="entry name" value="MFS_dom"/>
</dbReference>
<feature type="transmembrane region" description="Helical" evidence="6">
    <location>
        <begin position="314"/>
        <end position="332"/>
    </location>
</feature>
<evidence type="ECO:0000256" key="6">
    <source>
        <dbReference type="SAM" id="Phobius"/>
    </source>
</evidence>
<evidence type="ECO:0000259" key="7">
    <source>
        <dbReference type="PROSITE" id="PS50850"/>
    </source>
</evidence>
<dbReference type="GO" id="GO:0005886">
    <property type="term" value="C:plasma membrane"/>
    <property type="evidence" value="ECO:0007669"/>
    <property type="project" value="TreeGrafter"/>
</dbReference>
<dbReference type="InterPro" id="IPR011701">
    <property type="entry name" value="MFS"/>
</dbReference>
<organism evidence="8 9">
    <name type="scientific">Exophiala oligosperma</name>
    <dbReference type="NCBI Taxonomy" id="215243"/>
    <lineage>
        <taxon>Eukaryota</taxon>
        <taxon>Fungi</taxon>
        <taxon>Dikarya</taxon>
        <taxon>Ascomycota</taxon>
        <taxon>Pezizomycotina</taxon>
        <taxon>Eurotiomycetes</taxon>
        <taxon>Chaetothyriomycetidae</taxon>
        <taxon>Chaetothyriales</taxon>
        <taxon>Herpotrichiellaceae</taxon>
        <taxon>Exophiala</taxon>
    </lineage>
</organism>
<dbReference type="PANTHER" id="PTHR23501">
    <property type="entry name" value="MAJOR FACILITATOR SUPERFAMILY"/>
    <property type="match status" value="1"/>
</dbReference>
<keyword evidence="3 6" id="KW-1133">Transmembrane helix</keyword>
<keyword evidence="9" id="KW-1185">Reference proteome</keyword>
<feature type="compositionally biased region" description="Basic residues" evidence="5">
    <location>
        <begin position="10"/>
        <end position="21"/>
    </location>
</feature>
<feature type="transmembrane region" description="Helical" evidence="6">
    <location>
        <begin position="241"/>
        <end position="262"/>
    </location>
</feature>
<dbReference type="GO" id="GO:0022857">
    <property type="term" value="F:transmembrane transporter activity"/>
    <property type="evidence" value="ECO:0007669"/>
    <property type="project" value="InterPro"/>
</dbReference>
<evidence type="ECO:0000313" key="9">
    <source>
        <dbReference type="Proteomes" id="UP000053342"/>
    </source>
</evidence>
<feature type="transmembrane region" description="Helical" evidence="6">
    <location>
        <begin position="475"/>
        <end position="497"/>
    </location>
</feature>
<evidence type="ECO:0000256" key="2">
    <source>
        <dbReference type="ARBA" id="ARBA00022692"/>
    </source>
</evidence>
<dbReference type="EMBL" id="KN847335">
    <property type="protein sequence ID" value="KIW43559.1"/>
    <property type="molecule type" value="Genomic_DNA"/>
</dbReference>
<reference evidence="8 9" key="1">
    <citation type="submission" date="2015-01" db="EMBL/GenBank/DDBJ databases">
        <title>The Genome Sequence of Exophiala oligosperma CBS72588.</title>
        <authorList>
            <consortium name="The Broad Institute Genomics Platform"/>
            <person name="Cuomo C."/>
            <person name="de Hoog S."/>
            <person name="Gorbushina A."/>
            <person name="Stielow B."/>
            <person name="Teixiera M."/>
            <person name="Abouelleil A."/>
            <person name="Chapman S.B."/>
            <person name="Priest M."/>
            <person name="Young S.K."/>
            <person name="Wortman J."/>
            <person name="Nusbaum C."/>
            <person name="Birren B."/>
        </authorList>
    </citation>
    <scope>NUCLEOTIDE SEQUENCE [LARGE SCALE GENOMIC DNA]</scope>
    <source>
        <strain evidence="8 9">CBS 72588</strain>
    </source>
</reference>
<feature type="transmembrane region" description="Helical" evidence="6">
    <location>
        <begin position="184"/>
        <end position="203"/>
    </location>
</feature>
<evidence type="ECO:0000256" key="3">
    <source>
        <dbReference type="ARBA" id="ARBA00022989"/>
    </source>
</evidence>
<dbReference type="VEuPathDB" id="FungiDB:PV06_04650"/>
<dbReference type="Pfam" id="PF07690">
    <property type="entry name" value="MFS_1"/>
    <property type="match status" value="1"/>
</dbReference>
<feature type="region of interest" description="Disordered" evidence="5">
    <location>
        <begin position="1"/>
        <end position="94"/>
    </location>
</feature>
<comment type="subcellular location">
    <subcellularLocation>
        <location evidence="1">Membrane</location>
        <topology evidence="1">Multi-pass membrane protein</topology>
    </subcellularLocation>
</comment>
<sequence>MLRKEERNLHLHRNTLAKMRSRPPSFISLRKSQRTASPAPPEPPTDFEQFASMSYERAQREDADAPSPVLSTASLPRQGRAKVDPPPPPSDPEAAKALQHVEKDSEENYKPKTIKFWMVMLGLYCALFVVALDRTIISVAIPEITDTFHSLDDVGWYGSAYMITGASFSLVFGKIYKHYSIKNVFLGSIVLFEIGSAVCGAAPNSIALIIGRAIAGLGSSGIFTGGMMVIVPLIPLHKRPIYYGLFGAVFGIASVLGPFLGGAFTDNISWRWCFYINLPIGAFTILSIVLFLHIKPPPSEKLSLVRQVLRMDPLGTLIFVPSIVCLVLALQWGGSKYAWSSGKVIGLLVTCGVLFLAFWVLQALTPATATVPMRIATQRSVLGGVIFLFLLNGSLFAIVYFLPIWFEAVKEETAIHAGISLFPLVISLVIMTILAGGFTQRVGYYMPPILVSPILTTVGAALLTQLKPSSGSSKWIGYQILYGFGTGMAMQTVNMAAQTVLERSDISTGMALNFFGQNLGGAIFVPVAQNIFQNLLQEKLSVIPGVKVSNLDSAGILDLKSIVPSALLPQVESAFNSSVTRCIFVSVALSAASILPALIMEWKNIKQGAEAKKAKMVEEAASKVTSSSSEDESSSVDEKDNVVLPKNNENRGSRLRAEYWRQSDVTVNVRNDEARVAHDIEA</sequence>
<feature type="transmembrane region" description="Helical" evidence="6">
    <location>
        <begin position="344"/>
        <end position="361"/>
    </location>
</feature>
<evidence type="ECO:0000256" key="4">
    <source>
        <dbReference type="ARBA" id="ARBA00023136"/>
    </source>
</evidence>
<feature type="transmembrane region" description="Helical" evidence="6">
    <location>
        <begin position="154"/>
        <end position="172"/>
    </location>
</feature>
<feature type="transmembrane region" description="Helical" evidence="6">
    <location>
        <begin position="414"/>
        <end position="435"/>
    </location>
</feature>
<feature type="transmembrane region" description="Helical" evidence="6">
    <location>
        <begin position="381"/>
        <end position="402"/>
    </location>
</feature>
<name>A0A0D2E6Z1_9EURO</name>
<dbReference type="FunFam" id="1.20.1720.10:FF:000012">
    <property type="entry name" value="MFS toxin efflux pump (AflT)"/>
    <property type="match status" value="1"/>
</dbReference>
<dbReference type="CDD" id="cd17502">
    <property type="entry name" value="MFS_Azr1_MDR_like"/>
    <property type="match status" value="1"/>
</dbReference>
<keyword evidence="4 6" id="KW-0472">Membrane</keyword>
<feature type="transmembrane region" description="Helical" evidence="6">
    <location>
        <begin position="578"/>
        <end position="599"/>
    </location>
</feature>
<feature type="transmembrane region" description="Helical" evidence="6">
    <location>
        <begin position="509"/>
        <end position="532"/>
    </location>
</feature>
<evidence type="ECO:0000313" key="8">
    <source>
        <dbReference type="EMBL" id="KIW43559.1"/>
    </source>
</evidence>
<accession>A0A0D2E6Z1</accession>
<dbReference type="Gene3D" id="1.20.1250.20">
    <property type="entry name" value="MFS general substrate transporter like domains"/>
    <property type="match status" value="1"/>
</dbReference>
<dbReference type="SUPFAM" id="SSF103473">
    <property type="entry name" value="MFS general substrate transporter"/>
    <property type="match status" value="1"/>
</dbReference>
<feature type="transmembrane region" description="Helical" evidence="6">
    <location>
        <begin position="116"/>
        <end position="142"/>
    </location>
</feature>
<dbReference type="PROSITE" id="PS50850">
    <property type="entry name" value="MFS"/>
    <property type="match status" value="1"/>
</dbReference>
<dbReference type="InterPro" id="IPR036259">
    <property type="entry name" value="MFS_trans_sf"/>
</dbReference>
<feature type="domain" description="Major facilitator superfamily (MFS) profile" evidence="7">
    <location>
        <begin position="119"/>
        <end position="605"/>
    </location>
</feature>
<proteinExistence type="predicted"/>
<dbReference type="Proteomes" id="UP000053342">
    <property type="component" value="Unassembled WGS sequence"/>
</dbReference>